<feature type="compositionally biased region" description="Polar residues" evidence="4">
    <location>
        <begin position="341"/>
        <end position="359"/>
    </location>
</feature>
<feature type="compositionally biased region" description="Polar residues" evidence="4">
    <location>
        <begin position="369"/>
        <end position="420"/>
    </location>
</feature>
<dbReference type="GO" id="GO:0010608">
    <property type="term" value="P:post-transcriptional regulation of gene expression"/>
    <property type="evidence" value="ECO:0007669"/>
    <property type="project" value="TreeGrafter"/>
</dbReference>
<sequence length="1013" mass="111687">MAFSTGIGDRSGLRSPREEQSAFAGLGLTSPLRSTFGSQQASSNASDVRGQLHRRFTTNNIPTVNTPLSPIGQQRRQAAEPQEFTTALEKKKLEYEYLKEQRRRFEAEMELIDLQSRRGEEEIHRLSSEVRFGKPAHSQPTTPPEYSDNGFPNAFSRPNRFSMSSIQPAATKITPRGSRANSQVTSPPSSSFFNNNGLPSQSVPGTRRNSDEEHDDFDNDDFTPLSPASRRNNRMSMPVTGLDLRGRDNLPDLASVLGHIDTTGYLFGEEDKEHNPAASSDHKAYLQMSNTNDKFPILVRRGDAGNGTSFSASSAALDLALSQSPGPEPQSGWPTYRTHRQAQQSLPANTFRKGSQSQAEEYDNGTGNGQTTPKNNRQSVEFNFTSPLRSDNQRGSFASPSNGMPKLTQSFSASNVPTMKNGNGANGNGANGVNAHAKQHFNQHNANLGRIPPHAVNHRHSRELSTGFKEQEYRPVSSGLHASAAPFGPAITSTAPVTSAGTAPVNSTVGSPSAPQYSSANAGNPPYYGYGVNVLNNAMNGMSLGPQFGGPPYGPNAMYSAGGGQYYNPYATYGPNGRVQDSQARVIQSRRMQNDANRFMNYDLKTMPRHEIYSLCKDQHGCRFLQKKLEERNEEFLQIIFDETAPHVVELMTDPFGNYLCQKLLEFANHEQRTTLVRNAAPAMVSIALNQHGTRALQKMIEFISTEEQTQIIIQALSGQVVDLIQDLNGNHVIQKCLNHLKSNEAQFIFDAVGEHCITVGTHRHGCCVLQRCLDHASGFQKVDLVRQITAHSFHLVQDPFGNYVVQYILDFNDPNFTTPLCLGFKSKICELSMQKFSSNVIEKCIRCAEMSTKAAMIEELLDVEQLERLMRDSYGNYVIQTALEFAPPELCMLLIEAMRPILPQIRQTPYGRRIQSKVQEREGRLGSFAGRAPSGHVSPSTVSGAQTSEAGSSFQTPMYTASANYGTNIASPQPHRQPHRLSNPPMPHHFNNSVHNTAYQQYAQPAGASNFF</sequence>
<dbReference type="OrthoDB" id="668540at2759"/>
<feature type="compositionally biased region" description="Polar residues" evidence="4">
    <location>
        <begin position="57"/>
        <end position="76"/>
    </location>
</feature>
<organism evidence="6 7">
    <name type="scientific">Curvularia kusanoi</name>
    <name type="common">Cochliobolus kusanoi</name>
    <dbReference type="NCBI Taxonomy" id="90978"/>
    <lineage>
        <taxon>Eukaryota</taxon>
        <taxon>Fungi</taxon>
        <taxon>Dikarya</taxon>
        <taxon>Ascomycota</taxon>
        <taxon>Pezizomycotina</taxon>
        <taxon>Dothideomycetes</taxon>
        <taxon>Pleosporomycetidae</taxon>
        <taxon>Pleosporales</taxon>
        <taxon>Pleosporineae</taxon>
        <taxon>Pleosporaceae</taxon>
        <taxon>Curvularia</taxon>
    </lineage>
</organism>
<keyword evidence="7" id="KW-1185">Reference proteome</keyword>
<dbReference type="GO" id="GO:0005737">
    <property type="term" value="C:cytoplasm"/>
    <property type="evidence" value="ECO:0007669"/>
    <property type="project" value="TreeGrafter"/>
</dbReference>
<dbReference type="InterPro" id="IPR011989">
    <property type="entry name" value="ARM-like"/>
</dbReference>
<evidence type="ECO:0000259" key="5">
    <source>
        <dbReference type="PROSITE" id="PS50303"/>
    </source>
</evidence>
<evidence type="ECO:0000256" key="4">
    <source>
        <dbReference type="SAM" id="MobiDB-lite"/>
    </source>
</evidence>
<feature type="repeat" description="Pumilio" evidence="3">
    <location>
        <begin position="788"/>
        <end position="823"/>
    </location>
</feature>
<evidence type="ECO:0000313" key="6">
    <source>
        <dbReference type="EMBL" id="KAF2993182.1"/>
    </source>
</evidence>
<feature type="region of interest" description="Disordered" evidence="4">
    <location>
        <begin position="54"/>
        <end position="83"/>
    </location>
</feature>
<dbReference type="GO" id="GO:0003729">
    <property type="term" value="F:mRNA binding"/>
    <property type="evidence" value="ECO:0007669"/>
    <property type="project" value="TreeGrafter"/>
</dbReference>
<feature type="region of interest" description="Disordered" evidence="4">
    <location>
        <begin position="125"/>
        <end position="243"/>
    </location>
</feature>
<feature type="repeat" description="Pumilio" evidence="3">
    <location>
        <begin position="603"/>
        <end position="642"/>
    </location>
</feature>
<dbReference type="PROSITE" id="PS50302">
    <property type="entry name" value="PUM"/>
    <property type="match status" value="8"/>
</dbReference>
<proteinExistence type="predicted"/>
<feature type="region of interest" description="Disordered" evidence="4">
    <location>
        <begin position="498"/>
        <end position="518"/>
    </location>
</feature>
<feature type="repeat" description="Pumilio" evidence="3">
    <location>
        <begin position="824"/>
        <end position="859"/>
    </location>
</feature>
<accession>A0A9P4T373</accession>
<evidence type="ECO:0000256" key="2">
    <source>
        <dbReference type="ARBA" id="ARBA00024893"/>
    </source>
</evidence>
<feature type="repeat" description="Pumilio" evidence="3">
    <location>
        <begin position="860"/>
        <end position="897"/>
    </location>
</feature>
<evidence type="ECO:0000313" key="7">
    <source>
        <dbReference type="Proteomes" id="UP000801428"/>
    </source>
</evidence>
<feature type="compositionally biased region" description="Low complexity" evidence="4">
    <location>
        <begin position="186"/>
        <end position="196"/>
    </location>
</feature>
<dbReference type="InterPro" id="IPR001313">
    <property type="entry name" value="Pumilio_RNA-bd_rpt"/>
</dbReference>
<feature type="repeat" description="Pumilio" evidence="3">
    <location>
        <begin position="643"/>
        <end position="678"/>
    </location>
</feature>
<dbReference type="PROSITE" id="PS50303">
    <property type="entry name" value="PUM_HD"/>
    <property type="match status" value="1"/>
</dbReference>
<dbReference type="InterPro" id="IPR016024">
    <property type="entry name" value="ARM-type_fold"/>
</dbReference>
<protein>
    <recommendedName>
        <fullName evidence="5">PUM-HD domain-containing protein</fullName>
    </recommendedName>
</protein>
<dbReference type="Proteomes" id="UP000801428">
    <property type="component" value="Unassembled WGS sequence"/>
</dbReference>
<reference evidence="6" key="1">
    <citation type="submission" date="2019-04" db="EMBL/GenBank/DDBJ databases">
        <title>Sequencing of skin fungus with MAO and IRED activity.</title>
        <authorList>
            <person name="Marsaioli A.J."/>
            <person name="Bonatto J.M.C."/>
            <person name="Reis Junior O."/>
        </authorList>
    </citation>
    <scope>NUCLEOTIDE SEQUENCE</scope>
    <source>
        <strain evidence="6">30M1</strain>
    </source>
</reference>
<dbReference type="Gene3D" id="1.25.10.10">
    <property type="entry name" value="Leucine-rich Repeat Variant"/>
    <property type="match status" value="1"/>
</dbReference>
<dbReference type="InterPro" id="IPR033712">
    <property type="entry name" value="Pumilio_RNA-bd"/>
</dbReference>
<comment type="function">
    <text evidence="2">RNA-binding nucleolar protein required for pre-rRNA processing. Involved in production of 18S rRNA and assembly of small ribosomal subunit.</text>
</comment>
<feature type="repeat" description="Pumilio" evidence="3">
    <location>
        <begin position="679"/>
        <end position="715"/>
    </location>
</feature>
<dbReference type="AlphaFoldDB" id="A0A9P4T373"/>
<feature type="repeat" description="Pumilio" evidence="3">
    <location>
        <begin position="716"/>
        <end position="751"/>
    </location>
</feature>
<feature type="compositionally biased region" description="Acidic residues" evidence="4">
    <location>
        <begin position="212"/>
        <end position="221"/>
    </location>
</feature>
<dbReference type="InterPro" id="IPR033133">
    <property type="entry name" value="PUM-HD"/>
</dbReference>
<feature type="compositionally biased region" description="Basic and acidic residues" evidence="4">
    <location>
        <begin position="11"/>
        <end position="20"/>
    </location>
</feature>
<evidence type="ECO:0000256" key="3">
    <source>
        <dbReference type="PROSITE-ProRule" id="PRU00317"/>
    </source>
</evidence>
<feature type="compositionally biased region" description="Polar residues" evidence="4">
    <location>
        <begin position="938"/>
        <end position="953"/>
    </location>
</feature>
<keyword evidence="1" id="KW-0677">Repeat</keyword>
<gene>
    <name evidence="6" type="ORF">E8E13_001275</name>
</gene>
<name>A0A9P4T373_CURKU</name>
<feature type="repeat" description="Pumilio" evidence="3">
    <location>
        <begin position="752"/>
        <end position="787"/>
    </location>
</feature>
<dbReference type="PANTHER" id="PTHR12537">
    <property type="entry name" value="RNA BINDING PROTEIN PUMILIO-RELATED"/>
    <property type="match status" value="1"/>
</dbReference>
<feature type="compositionally biased region" description="Polar residues" evidence="4">
    <location>
        <begin position="159"/>
        <end position="168"/>
    </location>
</feature>
<dbReference type="CDD" id="cd07920">
    <property type="entry name" value="Pumilio"/>
    <property type="match status" value="1"/>
</dbReference>
<dbReference type="Pfam" id="PF00806">
    <property type="entry name" value="PUF"/>
    <property type="match status" value="8"/>
</dbReference>
<feature type="domain" description="PUM-HD" evidence="5">
    <location>
        <begin position="582"/>
        <end position="923"/>
    </location>
</feature>
<feature type="region of interest" description="Disordered" evidence="4">
    <location>
        <begin position="321"/>
        <end position="430"/>
    </location>
</feature>
<feature type="region of interest" description="Disordered" evidence="4">
    <location>
        <begin position="928"/>
        <end position="953"/>
    </location>
</feature>
<evidence type="ECO:0000256" key="1">
    <source>
        <dbReference type="ARBA" id="ARBA00022737"/>
    </source>
</evidence>
<dbReference type="FunFam" id="1.25.10.10:FF:000237">
    <property type="entry name" value="Pumilio homolog 9"/>
    <property type="match status" value="1"/>
</dbReference>
<dbReference type="SMART" id="SM00025">
    <property type="entry name" value="Pumilio"/>
    <property type="match status" value="8"/>
</dbReference>
<dbReference type="PANTHER" id="PTHR12537:SF13">
    <property type="entry name" value="PUMILIO HOMOLOGY DOMAIN FAMILY MEMBER 4"/>
    <property type="match status" value="1"/>
</dbReference>
<dbReference type="SUPFAM" id="SSF48371">
    <property type="entry name" value="ARM repeat"/>
    <property type="match status" value="1"/>
</dbReference>
<comment type="caution">
    <text evidence="6">The sequence shown here is derived from an EMBL/GenBank/DDBJ whole genome shotgun (WGS) entry which is preliminary data.</text>
</comment>
<dbReference type="EMBL" id="SWKU01000058">
    <property type="protein sequence ID" value="KAF2993182.1"/>
    <property type="molecule type" value="Genomic_DNA"/>
</dbReference>
<feature type="region of interest" description="Disordered" evidence="4">
    <location>
        <begin position="1"/>
        <end position="21"/>
    </location>
</feature>